<dbReference type="Proteomes" id="UP000501812">
    <property type="component" value="Chromosome"/>
</dbReference>
<evidence type="ECO:0000313" key="2">
    <source>
        <dbReference type="EMBL" id="QJE95812.1"/>
    </source>
</evidence>
<dbReference type="KEGG" id="luo:HHL09_08430"/>
<sequence>MKAILPISMAVAAFFAARMLPGTLEKATSARQASGKTSSRPQPEGVGQRATHLAAIESVRPDSFEQLYRSGKFSRDEIMDAARRLAAKDPAGTWEIVKTAEFPMQLRRDLLTLVAGMWGERDLDGLLANPEAAKMAENFFCSAVWKLTGGSDEQSEKVAEVFGKLSPMICRFYSYAILPKDPEIGAGRIQSLPEGEAKDRIASAYASAWIEKDPQAAIVWLRQLGPDLRGRVIERFSGDLLAKPADHDPQAMAVTMEWLEKEATPTARARLGADFCASLAESDPAAALSWASSHLSSGPLAEATGKITALMMRRDPASARAAVESLPPGGMKHRAASEVATRWAGTAPEEAVSWWMQNVAKSEWDRSSDGIGMAWYQSAPQSLLDHIRNPEASDLPEGIATTAARELFRQDKVAAFDWIETVPASRRDALFDAVYHSWAWQAPGEAAAFLETRPELATPELSRKIVEAWYDREPSAAIAWVAQLPWGGTREAALKEAKQKAESMAAGGGSFPEELRVLLRN</sequence>
<keyword evidence="3" id="KW-1185">Reference proteome</keyword>
<protein>
    <submittedName>
        <fullName evidence="2">Uncharacterized protein</fullName>
    </submittedName>
</protein>
<evidence type="ECO:0000256" key="1">
    <source>
        <dbReference type="SAM" id="MobiDB-lite"/>
    </source>
</evidence>
<gene>
    <name evidence="2" type="ORF">HHL09_08430</name>
</gene>
<feature type="compositionally biased region" description="Polar residues" evidence="1">
    <location>
        <begin position="29"/>
        <end position="41"/>
    </location>
</feature>
<accession>A0A858RGB2</accession>
<dbReference type="AlphaFoldDB" id="A0A858RGB2"/>
<reference evidence="2 3" key="1">
    <citation type="submission" date="2020-04" db="EMBL/GenBank/DDBJ databases">
        <title>Luteolibacter sp. G-1-1-1 isolated from soil.</title>
        <authorList>
            <person name="Dahal R.H."/>
        </authorList>
    </citation>
    <scope>NUCLEOTIDE SEQUENCE [LARGE SCALE GENOMIC DNA]</scope>
    <source>
        <strain evidence="2 3">G-1-1-1</strain>
    </source>
</reference>
<proteinExistence type="predicted"/>
<name>A0A858RGB2_9BACT</name>
<organism evidence="2 3">
    <name type="scientific">Luteolibacter luteus</name>
    <dbReference type="NCBI Taxonomy" id="2728835"/>
    <lineage>
        <taxon>Bacteria</taxon>
        <taxon>Pseudomonadati</taxon>
        <taxon>Verrucomicrobiota</taxon>
        <taxon>Verrucomicrobiia</taxon>
        <taxon>Verrucomicrobiales</taxon>
        <taxon>Verrucomicrobiaceae</taxon>
        <taxon>Luteolibacter</taxon>
    </lineage>
</organism>
<evidence type="ECO:0000313" key="3">
    <source>
        <dbReference type="Proteomes" id="UP000501812"/>
    </source>
</evidence>
<dbReference type="RefSeq" id="WP_169454125.1">
    <property type="nucleotide sequence ID" value="NZ_CP051774.1"/>
</dbReference>
<dbReference type="EMBL" id="CP051774">
    <property type="protein sequence ID" value="QJE95812.1"/>
    <property type="molecule type" value="Genomic_DNA"/>
</dbReference>
<feature type="region of interest" description="Disordered" evidence="1">
    <location>
        <begin position="27"/>
        <end position="49"/>
    </location>
</feature>